<dbReference type="EMBL" id="MQUB01000001">
    <property type="protein sequence ID" value="PQB03939.1"/>
    <property type="molecule type" value="Genomic_DNA"/>
</dbReference>
<gene>
    <name evidence="1" type="ORF">BST85_02720</name>
</gene>
<name>A0A2S7KMT3_9FLAO</name>
<comment type="caution">
    <text evidence="1">The sequence shown here is derived from an EMBL/GenBank/DDBJ whole genome shotgun (WGS) entry which is preliminary data.</text>
</comment>
<evidence type="ECO:0000313" key="2">
    <source>
        <dbReference type="Proteomes" id="UP000239800"/>
    </source>
</evidence>
<dbReference type="OrthoDB" id="5498726at2"/>
<evidence type="ECO:0000313" key="1">
    <source>
        <dbReference type="EMBL" id="PQB03939.1"/>
    </source>
</evidence>
<dbReference type="InterPro" id="IPR032331">
    <property type="entry name" value="DUF4856"/>
</dbReference>
<dbReference type="AlphaFoldDB" id="A0A2S7KMT3"/>
<accession>A0A2S7KMT3</accession>
<sequence>MNNSLLFALIATTILASCSSDDDNNIIEPDPPAVVAPATYSFDRDGESTVSYSGQTTRILMGEELIDAFLDFDNSTEERLMSMFAHEEGNADFDNTDLNSSDKSIRSKTAASRDYFSANASESALIKADFEGWISGQIDEVFPNEDTLAAPGVAGQIADGESTRYVNGDGFEFNQVFGKALIGGLMADQMLNNYLGTAVLDEADNIDNNDNEIVADGKSYTTMEHKWDEAYGYLFGASENGASPLATLGSDDSFLNKYIGRVDGDADFNGIGQAIYDALKLGRAAIVAKDYTLRDEQANIVRQLVSEAIAIRTVYYLQQGKNAIENDNLGTAFHDLSEGLGFIYSLRFTQNPLTGQSFFNRAEVEDMIEQLLQGENGLWTVTPATLDAVSEQIAAPFGFTVEQAGSTN</sequence>
<dbReference type="RefSeq" id="WP_104811860.1">
    <property type="nucleotide sequence ID" value="NZ_MQUB01000001.1"/>
</dbReference>
<protein>
    <submittedName>
        <fullName evidence="1">DUF4856 domain-containing protein</fullName>
    </submittedName>
</protein>
<reference evidence="1 2" key="1">
    <citation type="submission" date="2016-11" db="EMBL/GenBank/DDBJ databases">
        <title>Trade-off between light-utilization and light-protection in marine flavobacteria.</title>
        <authorList>
            <person name="Kumagai Y."/>
        </authorList>
    </citation>
    <scope>NUCLEOTIDE SEQUENCE [LARGE SCALE GENOMIC DNA]</scope>
    <source>
        <strain evidence="1 2">NBRC 107741</strain>
    </source>
</reference>
<keyword evidence="2" id="KW-1185">Reference proteome</keyword>
<dbReference type="Proteomes" id="UP000239800">
    <property type="component" value="Unassembled WGS sequence"/>
</dbReference>
<dbReference type="Pfam" id="PF16148">
    <property type="entry name" value="DUF4856"/>
    <property type="match status" value="1"/>
</dbReference>
<proteinExistence type="predicted"/>
<organism evidence="1 2">
    <name type="scientific">Aureitalea marina</name>
    <dbReference type="NCBI Taxonomy" id="930804"/>
    <lineage>
        <taxon>Bacteria</taxon>
        <taxon>Pseudomonadati</taxon>
        <taxon>Bacteroidota</taxon>
        <taxon>Flavobacteriia</taxon>
        <taxon>Flavobacteriales</taxon>
        <taxon>Flavobacteriaceae</taxon>
        <taxon>Aureitalea</taxon>
    </lineage>
</organism>